<feature type="domain" description="F5/8 type C" evidence="11">
    <location>
        <begin position="568"/>
        <end position="679"/>
    </location>
</feature>
<evidence type="ECO:0000256" key="3">
    <source>
        <dbReference type="ARBA" id="ARBA00022729"/>
    </source>
</evidence>
<comment type="subcellular location">
    <subcellularLocation>
        <location evidence="9">Secreted</location>
    </subcellularLocation>
</comment>
<dbReference type="InterPro" id="IPR038964">
    <property type="entry name" value="ABFB"/>
</dbReference>
<comment type="catalytic activity">
    <reaction evidence="1 9">
        <text>Hydrolysis of terminal non-reducing alpha-L-arabinofuranoside residues in alpha-L-arabinosides.</text>
        <dbReference type="EC" id="3.2.1.55"/>
    </reaction>
</comment>
<dbReference type="SUPFAM" id="SSF48208">
    <property type="entry name" value="Six-hairpin glycosidases"/>
    <property type="match status" value="1"/>
</dbReference>
<dbReference type="InterPro" id="IPR054491">
    <property type="entry name" value="MGH1-like_GH"/>
</dbReference>
<comment type="pathway">
    <text evidence="9">Glycan metabolism; L-arabinan degradation.</text>
</comment>
<proteinExistence type="inferred from homology"/>
<dbReference type="GO" id="GO:0045490">
    <property type="term" value="P:pectin catabolic process"/>
    <property type="evidence" value="ECO:0007669"/>
    <property type="project" value="TreeGrafter"/>
</dbReference>
<evidence type="ECO:0000313" key="13">
    <source>
        <dbReference type="Proteomes" id="UP000317257"/>
    </source>
</evidence>
<dbReference type="InterPro" id="IPR008979">
    <property type="entry name" value="Galactose-bd-like_sf"/>
</dbReference>
<feature type="coiled-coil region" evidence="10">
    <location>
        <begin position="241"/>
        <end position="268"/>
    </location>
</feature>
<evidence type="ECO:0000256" key="9">
    <source>
        <dbReference type="RuleBase" id="RU367111"/>
    </source>
</evidence>
<dbReference type="FunFam" id="2.80.10.50:FF:000059">
    <property type="entry name" value="Probable alpha-L-arabinofuranosidase B"/>
    <property type="match status" value="1"/>
</dbReference>
<comment type="caution">
    <text evidence="12">The sequence shown here is derived from an EMBL/GenBank/DDBJ whole genome shotgun (WGS) entry which is preliminary data.</text>
</comment>
<gene>
    <name evidence="12" type="ORF">ED733_002689</name>
</gene>
<evidence type="ECO:0000259" key="11">
    <source>
        <dbReference type="PROSITE" id="PS50022"/>
    </source>
</evidence>
<dbReference type="Pfam" id="PF22422">
    <property type="entry name" value="MGH1-like_GH"/>
    <property type="match status" value="1"/>
</dbReference>
<dbReference type="InterPro" id="IPR000772">
    <property type="entry name" value="Ricin_B_lectin"/>
</dbReference>
<keyword evidence="9" id="KW-0624">Polysaccharide degradation</keyword>
<evidence type="ECO:0000256" key="5">
    <source>
        <dbReference type="ARBA" id="ARBA00023180"/>
    </source>
</evidence>
<accession>A0A5C6G699</accession>
<dbReference type="InterPro" id="IPR008928">
    <property type="entry name" value="6-hairpin_glycosidase_sf"/>
</dbReference>
<evidence type="ECO:0000256" key="8">
    <source>
        <dbReference type="PIRSR" id="PIRSR638964-3"/>
    </source>
</evidence>
<feature type="active site" description="Nucleophile" evidence="7">
    <location>
        <position position="1084"/>
    </location>
</feature>
<keyword evidence="5" id="KW-0325">Glycoprotein</keyword>
<dbReference type="Pfam" id="PF00754">
    <property type="entry name" value="F5_F8_type_C"/>
    <property type="match status" value="1"/>
</dbReference>
<keyword evidence="9" id="KW-0858">Xylan degradation</keyword>
<dbReference type="EMBL" id="SBHS01000023">
    <property type="protein sequence ID" value="TWU72849.1"/>
    <property type="molecule type" value="Genomic_DNA"/>
</dbReference>
<feature type="disulfide bond" evidence="8">
    <location>
        <begin position="885"/>
        <end position="895"/>
    </location>
</feature>
<dbReference type="Pfam" id="PF14200">
    <property type="entry name" value="RicinB_lectin_2"/>
    <property type="match status" value="2"/>
</dbReference>
<feature type="chain" id="PRO_5027165510" description="Alpha-L-arabinofuranosidase" evidence="9">
    <location>
        <begin position="19"/>
        <end position="1361"/>
    </location>
</feature>
<keyword evidence="4 9" id="KW-0378">Hydrolase</keyword>
<dbReference type="Gene3D" id="2.60.120.260">
    <property type="entry name" value="Galactose-binding domain-like"/>
    <property type="match status" value="1"/>
</dbReference>
<dbReference type="PANTHER" id="PTHR39447">
    <property type="entry name" value="ALPHA-L-ARABINOFURANOSIDASE B"/>
    <property type="match status" value="1"/>
</dbReference>
<dbReference type="SUPFAM" id="SSF49785">
    <property type="entry name" value="Galactose-binding domain-like"/>
    <property type="match status" value="1"/>
</dbReference>
<dbReference type="Gene3D" id="1.50.10.10">
    <property type="match status" value="1"/>
</dbReference>
<dbReference type="InterPro" id="IPR035992">
    <property type="entry name" value="Ricin_B-like_lectins"/>
</dbReference>
<evidence type="ECO:0000313" key="12">
    <source>
        <dbReference type="EMBL" id="TWU72849.1"/>
    </source>
</evidence>
<feature type="signal peptide" evidence="9">
    <location>
        <begin position="1"/>
        <end position="18"/>
    </location>
</feature>
<dbReference type="Gene3D" id="2.80.10.50">
    <property type="match status" value="2"/>
</dbReference>
<dbReference type="PROSITE" id="PS50231">
    <property type="entry name" value="RICIN_B_LECTIN"/>
    <property type="match status" value="1"/>
</dbReference>
<dbReference type="InterPro" id="IPR015289">
    <property type="entry name" value="A-L-arabinofuranosidase_B_cat"/>
</dbReference>
<dbReference type="GO" id="GO:0046556">
    <property type="term" value="F:alpha-L-arabinofuranosidase activity"/>
    <property type="evidence" value="ECO:0007669"/>
    <property type="project" value="UniProtKB-UniRule"/>
</dbReference>
<feature type="disulfide bond" evidence="8">
    <location>
        <begin position="1263"/>
        <end position="1302"/>
    </location>
</feature>
<name>A0A5C6G699_METRR</name>
<feature type="active site" description="Proton donor" evidence="7">
    <location>
        <position position="1158"/>
    </location>
</feature>
<dbReference type="GO" id="GO:0046373">
    <property type="term" value="P:L-arabinose metabolic process"/>
    <property type="evidence" value="ECO:0007669"/>
    <property type="project" value="UniProtKB-UniRule"/>
</dbReference>
<dbReference type="InterPro" id="IPR036195">
    <property type="entry name" value="AbfB_ABD_sf"/>
</dbReference>
<dbReference type="GO" id="GO:0045493">
    <property type="term" value="P:xylan catabolic process"/>
    <property type="evidence" value="ECO:0007669"/>
    <property type="project" value="UniProtKB-KW"/>
</dbReference>
<dbReference type="SUPFAM" id="SSF49899">
    <property type="entry name" value="Concanavalin A-like lectins/glucanases"/>
    <property type="match status" value="1"/>
</dbReference>
<dbReference type="Pfam" id="PF09206">
    <property type="entry name" value="ArabFuran-catal"/>
    <property type="match status" value="1"/>
</dbReference>
<keyword evidence="6 9" id="KW-0326">Glycosidase</keyword>
<dbReference type="Gene3D" id="2.60.120.200">
    <property type="match status" value="1"/>
</dbReference>
<dbReference type="InterPro" id="IPR005194">
    <property type="entry name" value="Glyco_hydro_65_C"/>
</dbReference>
<dbReference type="InterPro" id="IPR012341">
    <property type="entry name" value="6hp_glycosidase-like_sf"/>
</dbReference>
<dbReference type="InterPro" id="IPR013320">
    <property type="entry name" value="ConA-like_dom_sf"/>
</dbReference>
<organism evidence="12 13">
    <name type="scientific">Metarhizium rileyi (strain RCEF 4871)</name>
    <name type="common">Nomuraea rileyi</name>
    <dbReference type="NCBI Taxonomy" id="1649241"/>
    <lineage>
        <taxon>Eukaryota</taxon>
        <taxon>Fungi</taxon>
        <taxon>Dikarya</taxon>
        <taxon>Ascomycota</taxon>
        <taxon>Pezizomycotina</taxon>
        <taxon>Sordariomycetes</taxon>
        <taxon>Hypocreomycetidae</taxon>
        <taxon>Hypocreales</taxon>
        <taxon>Clavicipitaceae</taxon>
        <taxon>Metarhizium</taxon>
    </lineage>
</organism>
<evidence type="ECO:0000256" key="1">
    <source>
        <dbReference type="ARBA" id="ARBA00001462"/>
    </source>
</evidence>
<dbReference type="SUPFAM" id="SSF110221">
    <property type="entry name" value="AbfB domain"/>
    <property type="match status" value="1"/>
</dbReference>
<dbReference type="Pfam" id="PF05270">
    <property type="entry name" value="AbfB"/>
    <property type="match status" value="1"/>
</dbReference>
<dbReference type="Proteomes" id="UP000317257">
    <property type="component" value="Unassembled WGS sequence"/>
</dbReference>
<protein>
    <recommendedName>
        <fullName evidence="9">Alpha-L-arabinofuranosidase</fullName>
        <ecNumber evidence="9">3.2.1.55</ecNumber>
    </recommendedName>
</protein>
<keyword evidence="10" id="KW-0175">Coiled coil</keyword>
<keyword evidence="8" id="KW-1015">Disulfide bond</keyword>
<dbReference type="EC" id="3.2.1.55" evidence="9"/>
<reference evidence="13" key="1">
    <citation type="submission" date="2018-12" db="EMBL/GenBank/DDBJ databases">
        <title>The complete genome of Metarhizium rileyi, a key fungal pathogen of Lepidoptera.</title>
        <authorList>
            <person name="Binneck E."/>
            <person name="Lastra C.C.L."/>
            <person name="Sosa-Gomez D.R."/>
        </authorList>
    </citation>
    <scope>NUCLEOTIDE SEQUENCE [LARGE SCALE GENOMIC DNA]</scope>
    <source>
        <strain evidence="13">Cep018-CH2</strain>
    </source>
</reference>
<evidence type="ECO:0000256" key="7">
    <source>
        <dbReference type="PIRSR" id="PIRSR638964-1"/>
    </source>
</evidence>
<dbReference type="PROSITE" id="PS50022">
    <property type="entry name" value="FA58C_3"/>
    <property type="match status" value="1"/>
</dbReference>
<keyword evidence="9" id="KW-0964">Secreted</keyword>
<dbReference type="GO" id="GO:0005576">
    <property type="term" value="C:extracellular region"/>
    <property type="evidence" value="ECO:0007669"/>
    <property type="project" value="UniProtKB-SubCell"/>
</dbReference>
<dbReference type="CDD" id="cd00161">
    <property type="entry name" value="beta-trefoil_Ricin-like"/>
    <property type="match status" value="1"/>
</dbReference>
<dbReference type="SUPFAM" id="SSF50370">
    <property type="entry name" value="Ricin B-like lectins"/>
    <property type="match status" value="1"/>
</dbReference>
<evidence type="ECO:0000256" key="2">
    <source>
        <dbReference type="ARBA" id="ARBA00006963"/>
    </source>
</evidence>
<dbReference type="Pfam" id="PF03633">
    <property type="entry name" value="Glyco_hydro_65C"/>
    <property type="match status" value="1"/>
</dbReference>
<dbReference type="PANTHER" id="PTHR39447:SF2">
    <property type="entry name" value="ALPHA-L-ARABINOFURANOSIDASE B"/>
    <property type="match status" value="1"/>
</dbReference>
<evidence type="ECO:0000256" key="6">
    <source>
        <dbReference type="ARBA" id="ARBA00023295"/>
    </source>
</evidence>
<feature type="disulfide bond" evidence="8">
    <location>
        <begin position="1041"/>
        <end position="1042"/>
    </location>
</feature>
<sequence>MRGVSLQLLLVLASQVSGTSFLNHEELLAGVEDGNWFERNIPLLDIPNQQIQDVYYYRWQTYKEHLVYTGAQYGYMSSEFLQPVSYGAPYGGIVAAAGHHINEGRWVRDIKYGQDVVNYWLAGPGQLPKPMTDNVNKDTSDWAHEYSFWAASSVWGQYLVTGDRDFVVGHLDNLVKQYRGWDSHYDTDLGLYWQVPVWDATEYTAASYESKDPYHGGAGFRPTMNSYQYGDARAISSIAALEGNTSLAEEYKKRAERLQDALQRHLWDNETSFYKHRARDDNPSGSLLTTRESMGYIPWIFGVPNLDSHMAAFAQLGDAEGFASRFGPTTTERRSRWFMHEAQDCCRWDGPAWPYSTSQTLTSVENVLNDYLSQNYITVSDYFRLLQQYASMQFKDGKPYVAEAHDPDTDGWMYDGHNHSEDYNHSTFVDNIIAGLIGLRARPDDSLVVNPLAPSSWDYFCLENVAYHGHSITVLWDSTGSHYGRGKGLRVYVNDELAGSRDTLGSVRVDVGPVSRPAIIRPLPSVNIAANGQRFPQLTQAFASYTFDVDDASRAIDGIVWRTGIPQNSRWTSYNSPNSQDHVGVDLRRNQVVSDVRLFFYDDGNGVRIPSSYDLQYWTGSSRSWKTVPGQQRGEMPTTSNAETKITFPVITTSQLRVVAPNPGPGRGWGLSEFEVWSPANVTFQIRNDNSGKVMSAAANSANVQQHEDKGSRDQLWQLVPGPGGWWKVKNLNSGLVLAVQNASTANSAQLQQQHEEDGGDEHLWRVESQGRGLFFLRNKNSRKLAGVDGMSSADSANVVQYEDNGTRDHLWSLLPAVPEEPSINTADVLCPLVPTVNRLSISDAVYRPQRYLDMLIDVSAVLRRAAQHGFLVALSLHLVAAGPCDIYESHKTPCIAAHSTTRALYDNYSGALYQVRRGSDLKTTDIAPISAGQVADAAAQDSFCAHTTCLITVIYDQSGRGNHLTQAPPGGAGKGPEANGFDTLSSAVGAPVKLNGKKAYGVFISPTAGYRNNAAVGTASEEQPQGIYAVFDGTHYSTYCCFDYGNAERNNMDTGRGKMEALYFGIGGYKGAGNGPWVQADIEDGIYAGQSSDRNNQNPSMSSRFVTAILKGEAGRFALRGGNSTSGSLSTFYSGKRPAGYETMRKEGAIVLGIGGDNSNRGQGTFYEGAMLSGYPSDEAEAKVQDNIVNAAKYAATSLVSGPGFSVNSHVSLRATTACCTKRYIAHSGSSIKTQVVSSSSSPELKRQSSWIVRTGLGFNGCYSFESVDSPGKFIRLSKDYRLVLEANDGTKLFHEYATFCPEAGLDGKGSSLRSWNHPARYWRHYNNDLYAASNGSPFYFDAHWLFNQDVTFEASNGFA</sequence>
<dbReference type="UniPathway" id="UPA00667"/>
<dbReference type="InterPro" id="IPR007934">
    <property type="entry name" value="AbfB_ABD"/>
</dbReference>
<dbReference type="InterPro" id="IPR000421">
    <property type="entry name" value="FA58C"/>
</dbReference>
<evidence type="ECO:0000256" key="10">
    <source>
        <dbReference type="SAM" id="Coils"/>
    </source>
</evidence>
<keyword evidence="9" id="KW-0119">Carbohydrate metabolism</keyword>
<evidence type="ECO:0000256" key="4">
    <source>
        <dbReference type="ARBA" id="ARBA00022801"/>
    </source>
</evidence>
<feature type="disulfide bond" evidence="8">
    <location>
        <begin position="945"/>
        <end position="950"/>
    </location>
</feature>
<dbReference type="CDD" id="cd23399">
    <property type="entry name" value="beta-trefoil_ABD_ABFB"/>
    <property type="match status" value="1"/>
</dbReference>
<dbReference type="GO" id="GO:0031222">
    <property type="term" value="P:arabinan catabolic process"/>
    <property type="evidence" value="ECO:0007669"/>
    <property type="project" value="UniProtKB-UniRule"/>
</dbReference>
<comment type="similarity">
    <text evidence="2 9">Belongs to the glycosyl hydrolase 54 family.</text>
</comment>
<keyword evidence="3 9" id="KW-0732">Signal</keyword>